<keyword evidence="5" id="KW-1185">Reference proteome</keyword>
<dbReference type="GO" id="GO:0005829">
    <property type="term" value="C:cytosol"/>
    <property type="evidence" value="ECO:0007669"/>
    <property type="project" value="TreeGrafter"/>
</dbReference>
<evidence type="ECO:0000256" key="1">
    <source>
        <dbReference type="ARBA" id="ARBA00022801"/>
    </source>
</evidence>
<dbReference type="Pfam" id="PF01156">
    <property type="entry name" value="IU_nuc_hydro"/>
    <property type="match status" value="1"/>
</dbReference>
<keyword evidence="2" id="KW-0326">Glycosidase</keyword>
<keyword evidence="1" id="KW-0378">Hydrolase</keyword>
<protein>
    <submittedName>
        <fullName evidence="4">Purine nucleosidase</fullName>
    </submittedName>
</protein>
<dbReference type="InterPro" id="IPR023186">
    <property type="entry name" value="IUNH"/>
</dbReference>
<dbReference type="GO" id="GO:0008477">
    <property type="term" value="F:purine nucleosidase activity"/>
    <property type="evidence" value="ECO:0007669"/>
    <property type="project" value="TreeGrafter"/>
</dbReference>
<sequence>MSAQSLTHVLIDTDVDFDDYMAIAYLLKHHAIKVEGITVTGVGAAHLSHGVENLSNFLTVFNDAVIERTPVVAGFQRPLLYSNTFAFDTRQAADQHYDASFPRKNSNPTQTDAVEFLRNTLANADHKFTVLMIGGGTTWGHLIQRARRDAVLQKLLHEKVERIVMMGGNLLPQYVKPGAGGNIKDALGPMPYYTNDVAEWNIFLDPLGAQLVFGSGIPVQLLALNASNSIPITQGFVRQLSQIDNPVAQFLKQVLGSSTIAPGIGKYLYFWDPLAAVAITNPDLVQFKRYKLRVEQELNEEQDTSGQLIPDDQAGVPVDVGLSAAQGFVLSLYLNTIAGNSRQAAAEYAE</sequence>
<accession>A0A1H1ZGT0</accession>
<dbReference type="EMBL" id="LT629777">
    <property type="protein sequence ID" value="SDT32928.1"/>
    <property type="molecule type" value="Genomic_DNA"/>
</dbReference>
<dbReference type="Proteomes" id="UP000199524">
    <property type="component" value="Chromosome I"/>
</dbReference>
<evidence type="ECO:0000259" key="3">
    <source>
        <dbReference type="Pfam" id="PF01156"/>
    </source>
</evidence>
<dbReference type="RefSeq" id="WP_090209956.1">
    <property type="nucleotide sequence ID" value="NZ_LT629777.1"/>
</dbReference>
<name>A0A1H1ZGT0_9PSED</name>
<dbReference type="InterPro" id="IPR001910">
    <property type="entry name" value="Inosine/uridine_hydrolase_dom"/>
</dbReference>
<gene>
    <name evidence="4" type="ORF">SAMN05216598_5069</name>
</gene>
<dbReference type="SUPFAM" id="SSF53590">
    <property type="entry name" value="Nucleoside hydrolase"/>
    <property type="match status" value="1"/>
</dbReference>
<evidence type="ECO:0000313" key="4">
    <source>
        <dbReference type="EMBL" id="SDT32928.1"/>
    </source>
</evidence>
<dbReference type="PANTHER" id="PTHR12304">
    <property type="entry name" value="INOSINE-URIDINE PREFERRING NUCLEOSIDE HYDROLASE"/>
    <property type="match status" value="1"/>
</dbReference>
<proteinExistence type="predicted"/>
<dbReference type="Gene3D" id="3.90.245.10">
    <property type="entry name" value="Ribonucleoside hydrolase-like"/>
    <property type="match status" value="1"/>
</dbReference>
<dbReference type="AlphaFoldDB" id="A0A1H1ZGT0"/>
<dbReference type="GeneID" id="300209928"/>
<dbReference type="PANTHER" id="PTHR12304:SF46">
    <property type="entry name" value="INOSINE-ADENOSINE-GUANOSINE-NUCLEOSIDE HYDROLASE"/>
    <property type="match status" value="1"/>
</dbReference>
<dbReference type="InterPro" id="IPR036452">
    <property type="entry name" value="Ribo_hydro-like"/>
</dbReference>
<reference evidence="5" key="1">
    <citation type="submission" date="2016-10" db="EMBL/GenBank/DDBJ databases">
        <authorList>
            <person name="Varghese N."/>
            <person name="Submissions S."/>
        </authorList>
    </citation>
    <scope>NUCLEOTIDE SEQUENCE [LARGE SCALE GENOMIC DNA]</scope>
    <source>
        <strain evidence="5">ATCC 23835</strain>
    </source>
</reference>
<evidence type="ECO:0000256" key="2">
    <source>
        <dbReference type="ARBA" id="ARBA00023295"/>
    </source>
</evidence>
<evidence type="ECO:0000313" key="5">
    <source>
        <dbReference type="Proteomes" id="UP000199524"/>
    </source>
</evidence>
<dbReference type="GO" id="GO:0006152">
    <property type="term" value="P:purine nucleoside catabolic process"/>
    <property type="evidence" value="ECO:0007669"/>
    <property type="project" value="TreeGrafter"/>
</dbReference>
<organism evidence="4 5">
    <name type="scientific">Pseudomonas asplenii</name>
    <dbReference type="NCBI Taxonomy" id="53407"/>
    <lineage>
        <taxon>Bacteria</taxon>
        <taxon>Pseudomonadati</taxon>
        <taxon>Pseudomonadota</taxon>
        <taxon>Gammaproteobacteria</taxon>
        <taxon>Pseudomonadales</taxon>
        <taxon>Pseudomonadaceae</taxon>
        <taxon>Pseudomonas</taxon>
    </lineage>
</organism>
<feature type="domain" description="Inosine/uridine-preferring nucleoside hydrolase" evidence="3">
    <location>
        <begin position="9"/>
        <end position="314"/>
    </location>
</feature>